<dbReference type="AlphaFoldDB" id="A0A2M9ZV39"/>
<proteinExistence type="predicted"/>
<evidence type="ECO:0000313" key="3">
    <source>
        <dbReference type="Proteomes" id="UP000231843"/>
    </source>
</evidence>
<keyword evidence="3" id="KW-1185">Reference proteome</keyword>
<organism evidence="2 3">
    <name type="scientific">Leptospira neocaledonica</name>
    <dbReference type="NCBI Taxonomy" id="2023192"/>
    <lineage>
        <taxon>Bacteria</taxon>
        <taxon>Pseudomonadati</taxon>
        <taxon>Spirochaetota</taxon>
        <taxon>Spirochaetia</taxon>
        <taxon>Leptospirales</taxon>
        <taxon>Leptospiraceae</taxon>
        <taxon>Leptospira</taxon>
    </lineage>
</organism>
<feature type="signal peptide" evidence="1">
    <location>
        <begin position="1"/>
        <end position="21"/>
    </location>
</feature>
<dbReference type="PROSITE" id="PS51257">
    <property type="entry name" value="PROKAR_LIPOPROTEIN"/>
    <property type="match status" value="1"/>
</dbReference>
<dbReference type="OrthoDB" id="327837at2"/>
<name>A0A2M9ZV39_9LEPT</name>
<gene>
    <name evidence="2" type="ORF">CH365_16265</name>
</gene>
<reference evidence="2 3" key="1">
    <citation type="submission" date="2017-07" db="EMBL/GenBank/DDBJ databases">
        <title>Leptospira spp. isolated from tropical soils.</title>
        <authorList>
            <person name="Thibeaux R."/>
            <person name="Iraola G."/>
            <person name="Ferres I."/>
            <person name="Bierque E."/>
            <person name="Girault D."/>
            <person name="Soupe-Gilbert M.-E."/>
            <person name="Picardeau M."/>
            <person name="Goarant C."/>
        </authorList>
    </citation>
    <scope>NUCLEOTIDE SEQUENCE [LARGE SCALE GENOMIC DNA]</scope>
    <source>
        <strain evidence="2 3">ES4-C-A1</strain>
    </source>
</reference>
<protein>
    <recommendedName>
        <fullName evidence="4">Lipoprotein</fullName>
    </recommendedName>
</protein>
<feature type="chain" id="PRO_5014806194" description="Lipoprotein" evidence="1">
    <location>
        <begin position="22"/>
        <end position="207"/>
    </location>
</feature>
<sequence length="207" mass="23980">MKRNVLSLCFILILASCKSTAKREVPREMSHFKNLLIETNLLIRQIVPPKFNPVPKDEEIPYHYDYALLSDDKQIEIRYIVKSIPGLLKEIEEIKKNNPKAVIVTPKKNDYLIHFATFLINLGGEFAATSYTAFPTKAVKDEFGADWGSNSAFEMIPGTDRKYKYCFMTALHKDNIADVYILYLSNDSENLIQFAKKTYLFYNLRFM</sequence>
<dbReference type="RefSeq" id="WP_100769608.1">
    <property type="nucleotide sequence ID" value="NZ_NPEA01000009.1"/>
</dbReference>
<dbReference type="EMBL" id="NPEA01000009">
    <property type="protein sequence ID" value="PJZ75920.1"/>
    <property type="molecule type" value="Genomic_DNA"/>
</dbReference>
<keyword evidence="1" id="KW-0732">Signal</keyword>
<dbReference type="Proteomes" id="UP000231843">
    <property type="component" value="Unassembled WGS sequence"/>
</dbReference>
<evidence type="ECO:0000313" key="2">
    <source>
        <dbReference type="EMBL" id="PJZ75920.1"/>
    </source>
</evidence>
<evidence type="ECO:0000256" key="1">
    <source>
        <dbReference type="SAM" id="SignalP"/>
    </source>
</evidence>
<evidence type="ECO:0008006" key="4">
    <source>
        <dbReference type="Google" id="ProtNLM"/>
    </source>
</evidence>
<accession>A0A2M9ZV39</accession>
<comment type="caution">
    <text evidence="2">The sequence shown here is derived from an EMBL/GenBank/DDBJ whole genome shotgun (WGS) entry which is preliminary data.</text>
</comment>